<dbReference type="SUPFAM" id="SSF53448">
    <property type="entry name" value="Nucleotide-diphospho-sugar transferases"/>
    <property type="match status" value="1"/>
</dbReference>
<dbReference type="AlphaFoldDB" id="A0A501W192"/>
<dbReference type="GO" id="GO:0016757">
    <property type="term" value="F:glycosyltransferase activity"/>
    <property type="evidence" value="ECO:0007669"/>
    <property type="project" value="UniProtKB-KW"/>
</dbReference>
<keyword evidence="4" id="KW-1133">Transmembrane helix</keyword>
<evidence type="ECO:0000256" key="2">
    <source>
        <dbReference type="ARBA" id="ARBA00022676"/>
    </source>
</evidence>
<dbReference type="Proteomes" id="UP000316727">
    <property type="component" value="Unassembled WGS sequence"/>
</dbReference>
<name>A0A501W192_9BACT</name>
<comment type="caution">
    <text evidence="6">The sequence shown here is derived from an EMBL/GenBank/DDBJ whole genome shotgun (WGS) entry which is preliminary data.</text>
</comment>
<dbReference type="CDD" id="cd00761">
    <property type="entry name" value="Glyco_tranf_GTA_type"/>
    <property type="match status" value="1"/>
</dbReference>
<keyword evidence="7" id="KW-1185">Reference proteome</keyword>
<dbReference type="InterPro" id="IPR029044">
    <property type="entry name" value="Nucleotide-diphossugar_trans"/>
</dbReference>
<accession>A0A501W192</accession>
<dbReference type="Pfam" id="PF00535">
    <property type="entry name" value="Glycos_transf_2"/>
    <property type="match status" value="1"/>
</dbReference>
<keyword evidence="4" id="KW-0472">Membrane</keyword>
<evidence type="ECO:0000313" key="7">
    <source>
        <dbReference type="Proteomes" id="UP000316727"/>
    </source>
</evidence>
<dbReference type="InterPro" id="IPR050834">
    <property type="entry name" value="Glycosyltransf_2"/>
</dbReference>
<dbReference type="Gene3D" id="3.90.550.10">
    <property type="entry name" value="Spore Coat Polysaccharide Biosynthesis Protein SpsA, Chain A"/>
    <property type="match status" value="1"/>
</dbReference>
<feature type="domain" description="Glycosyltransferase 2-like" evidence="5">
    <location>
        <begin position="6"/>
        <end position="172"/>
    </location>
</feature>
<evidence type="ECO:0000256" key="1">
    <source>
        <dbReference type="ARBA" id="ARBA00006739"/>
    </source>
</evidence>
<keyword evidence="4" id="KW-0812">Transmembrane</keyword>
<keyword evidence="3 6" id="KW-0808">Transferase</keyword>
<feature type="transmembrane region" description="Helical" evidence="4">
    <location>
        <begin position="263"/>
        <end position="285"/>
    </location>
</feature>
<dbReference type="PANTHER" id="PTHR43685:SF5">
    <property type="entry name" value="GLYCOSYLTRANSFERASE EPSE-RELATED"/>
    <property type="match status" value="1"/>
</dbReference>
<organism evidence="6 7">
    <name type="scientific">Pontibacter mangrovi</name>
    <dbReference type="NCBI Taxonomy" id="2589816"/>
    <lineage>
        <taxon>Bacteria</taxon>
        <taxon>Pseudomonadati</taxon>
        <taxon>Bacteroidota</taxon>
        <taxon>Cytophagia</taxon>
        <taxon>Cytophagales</taxon>
        <taxon>Hymenobacteraceae</taxon>
        <taxon>Pontibacter</taxon>
    </lineage>
</organism>
<dbReference type="EMBL" id="VFRQ01000012">
    <property type="protein sequence ID" value="TPE42502.1"/>
    <property type="molecule type" value="Genomic_DNA"/>
</dbReference>
<sequence>MRLGISVVICSYNGAALLPDTLRHVAQQQVQPGIDWEVVVIDNASTDATSEVALAEWATYGTTTPLHVFFEPKQGLTHARELAFKKSKYEFVLFCDDDNWLHPAYIATAYHIMAQHPNIGILGGHGTLIFEEQPPAWALGHGFYANGAQAPASGKVPSYYVYGAGCVARRSAYNKLMHCGFRPMLTDRAGGRLSSGGDYELCYAFALAGYDMWYDSRLTFQHFMPAVRTKWAYLQQFIKEGPQCYEVIMPYRIRISRGAHTHLTFYLGVFYILLSYTAKALGLYLRRLHTPKRSDESKRLSLKLTSLTYKILAFRGHRVMYRNFGTVLQLEQRLLKANEKPSASRFLKKAGIEFPL</sequence>
<keyword evidence="2" id="KW-0328">Glycosyltransferase</keyword>
<dbReference type="PANTHER" id="PTHR43685">
    <property type="entry name" value="GLYCOSYLTRANSFERASE"/>
    <property type="match status" value="1"/>
</dbReference>
<evidence type="ECO:0000259" key="5">
    <source>
        <dbReference type="Pfam" id="PF00535"/>
    </source>
</evidence>
<comment type="similarity">
    <text evidence="1">Belongs to the glycosyltransferase 2 family.</text>
</comment>
<gene>
    <name evidence="6" type="ORF">FJM65_18040</name>
</gene>
<dbReference type="OrthoDB" id="786280at2"/>
<dbReference type="InterPro" id="IPR001173">
    <property type="entry name" value="Glyco_trans_2-like"/>
</dbReference>
<reference evidence="6 7" key="1">
    <citation type="submission" date="2019-06" db="EMBL/GenBank/DDBJ databases">
        <title>A novel bacterium of genus Pontibacter, isolated from marine sediment.</title>
        <authorList>
            <person name="Huang H."/>
            <person name="Mo K."/>
            <person name="Hu Y."/>
        </authorList>
    </citation>
    <scope>NUCLEOTIDE SEQUENCE [LARGE SCALE GENOMIC DNA]</scope>
    <source>
        <strain evidence="6 7">HB172049</strain>
    </source>
</reference>
<evidence type="ECO:0000313" key="6">
    <source>
        <dbReference type="EMBL" id="TPE42502.1"/>
    </source>
</evidence>
<protein>
    <submittedName>
        <fullName evidence="6">Glycosyltransferase family 2 protein</fullName>
    </submittedName>
</protein>
<dbReference type="RefSeq" id="WP_140623293.1">
    <property type="nucleotide sequence ID" value="NZ_VFRQ01000012.1"/>
</dbReference>
<evidence type="ECO:0000256" key="3">
    <source>
        <dbReference type="ARBA" id="ARBA00022679"/>
    </source>
</evidence>
<proteinExistence type="inferred from homology"/>
<evidence type="ECO:0000256" key="4">
    <source>
        <dbReference type="SAM" id="Phobius"/>
    </source>
</evidence>